<dbReference type="GO" id="GO:0016853">
    <property type="term" value="F:isomerase activity"/>
    <property type="evidence" value="ECO:0007669"/>
    <property type="project" value="UniProtKB-KW"/>
</dbReference>
<name>A0A4Y4EX77_9GAMM</name>
<comment type="caution">
    <text evidence="4">The sequence shown here is derived from an EMBL/GenBank/DDBJ whole genome shotgun (WGS) entry which is preliminary data.</text>
</comment>
<keyword evidence="2" id="KW-0413">Isomerase</keyword>
<feature type="compositionally biased region" description="Basic and acidic residues" evidence="3">
    <location>
        <begin position="426"/>
        <end position="439"/>
    </location>
</feature>
<organism evidence="4 5">
    <name type="scientific">Halomonas halmophila</name>
    <dbReference type="NCBI Taxonomy" id="252"/>
    <lineage>
        <taxon>Bacteria</taxon>
        <taxon>Pseudomonadati</taxon>
        <taxon>Pseudomonadota</taxon>
        <taxon>Gammaproteobacteria</taxon>
        <taxon>Oceanospirillales</taxon>
        <taxon>Halomonadaceae</taxon>
        <taxon>Halomonas</taxon>
    </lineage>
</organism>
<proteinExistence type="inferred from homology"/>
<dbReference type="AlphaFoldDB" id="A0A4Y4EX77"/>
<dbReference type="InterPro" id="IPR010819">
    <property type="entry name" value="AGE/CE"/>
</dbReference>
<dbReference type="InterPro" id="IPR008928">
    <property type="entry name" value="6-hairpin_glycosidase_sf"/>
</dbReference>
<gene>
    <name evidence="4" type="ORF">HHA01_06800</name>
</gene>
<keyword evidence="5" id="KW-1185">Reference proteome</keyword>
<evidence type="ECO:0000256" key="3">
    <source>
        <dbReference type="SAM" id="MobiDB-lite"/>
    </source>
</evidence>
<accession>A0A4Y4EX77</accession>
<protein>
    <submittedName>
        <fullName evidence="4">N-acylglucosamine 2-epimerase</fullName>
    </submittedName>
</protein>
<dbReference type="GO" id="GO:0005975">
    <property type="term" value="P:carbohydrate metabolic process"/>
    <property type="evidence" value="ECO:0007669"/>
    <property type="project" value="InterPro"/>
</dbReference>
<evidence type="ECO:0000256" key="1">
    <source>
        <dbReference type="ARBA" id="ARBA00008558"/>
    </source>
</evidence>
<comment type="similarity">
    <text evidence="1">Belongs to the N-acylglucosamine 2-epimerase family.</text>
</comment>
<dbReference type="PANTHER" id="PTHR15108">
    <property type="entry name" value="N-ACYLGLUCOSAMINE-2-EPIMERASE"/>
    <property type="match status" value="1"/>
</dbReference>
<evidence type="ECO:0000313" key="5">
    <source>
        <dbReference type="Proteomes" id="UP000319812"/>
    </source>
</evidence>
<reference evidence="4 5" key="1">
    <citation type="submission" date="2019-06" db="EMBL/GenBank/DDBJ databases">
        <title>Whole genome shotgun sequence of Halomonas halmophila NBRC 15537.</title>
        <authorList>
            <person name="Hosoyama A."/>
            <person name="Uohara A."/>
            <person name="Ohji S."/>
            <person name="Ichikawa N."/>
        </authorList>
    </citation>
    <scope>NUCLEOTIDE SEQUENCE [LARGE SCALE GENOMIC DNA]</scope>
    <source>
        <strain evidence="4 5">NBRC 15537</strain>
    </source>
</reference>
<sequence length="439" mass="51243">MAAAPRRLKVVQACTPVPSHHLEGASLLNIFDPDFLDAHVRHTMAFYHPRAIDPQGGFFHYLRDDGEIVDRRHRHLVSSTRYVVTYARFARHSGEEEYRQWARHGLDYLEAHHFQPEYQGYAWTLLNGEVEDDTNHCYGLAFVLLAYAEALKADVPGARQGLYMTHDMLQRRFWEAQHGRFADEADRHWQVSDYRGQNANMHACEALISAHEATGDTAFVEQAMTIARAVVGANRDHEHGWIWEHYDADWQRDLDYNRDDPSHLFRPWGYQVGHQTEWAKLLLMLERHRPEDWLLPTAERLFSSSVAAGWHPETGGLVYGLDLEGRISDPDKYFWVQAESFAAAAMLGQRTGRDLYWDWYRRLWAFSWQHMIDHRHGAWYRILDADNRRYSDLKSPAGKVDYHTMGACQDAMATLTAGPYNQGRRGQAEEEVRRHEWRR</sequence>
<dbReference type="OrthoDB" id="9806359at2"/>
<dbReference type="CDD" id="cd00249">
    <property type="entry name" value="AGE"/>
    <property type="match status" value="1"/>
</dbReference>
<dbReference type="FunFam" id="1.50.10.10:FF:000057">
    <property type="entry name" value="N-acylglucosamine 2-epimerase"/>
    <property type="match status" value="1"/>
</dbReference>
<evidence type="ECO:0000313" key="4">
    <source>
        <dbReference type="EMBL" id="GED21703.1"/>
    </source>
</evidence>
<dbReference type="Pfam" id="PF07221">
    <property type="entry name" value="GlcNAc_2-epim"/>
    <property type="match status" value="1"/>
</dbReference>
<feature type="region of interest" description="Disordered" evidence="3">
    <location>
        <begin position="418"/>
        <end position="439"/>
    </location>
</feature>
<dbReference type="Proteomes" id="UP000319812">
    <property type="component" value="Unassembled WGS sequence"/>
</dbReference>
<dbReference type="InterPro" id="IPR012341">
    <property type="entry name" value="6hp_glycosidase-like_sf"/>
</dbReference>
<dbReference type="InterPro" id="IPR034116">
    <property type="entry name" value="AGE_dom"/>
</dbReference>
<dbReference type="SUPFAM" id="SSF48208">
    <property type="entry name" value="Six-hairpin glycosidases"/>
    <property type="match status" value="1"/>
</dbReference>
<dbReference type="EMBL" id="BJOC01000011">
    <property type="protein sequence ID" value="GED21703.1"/>
    <property type="molecule type" value="Genomic_DNA"/>
</dbReference>
<evidence type="ECO:0000256" key="2">
    <source>
        <dbReference type="ARBA" id="ARBA00023235"/>
    </source>
</evidence>
<dbReference type="Gene3D" id="1.50.10.10">
    <property type="match status" value="1"/>
</dbReference>